<reference evidence="6" key="1">
    <citation type="journal article" date="2016" name="Nat. Biotechnol.">
        <title>Sequencing wild and cultivated cassava and related species reveals extensive interspecific hybridization and genetic diversity.</title>
        <authorList>
            <person name="Bredeson J.V."/>
            <person name="Lyons J.B."/>
            <person name="Prochnik S.E."/>
            <person name="Wu G.A."/>
            <person name="Ha C.M."/>
            <person name="Edsinger-Gonzales E."/>
            <person name="Grimwood J."/>
            <person name="Schmutz J."/>
            <person name="Rabbi I.Y."/>
            <person name="Egesi C."/>
            <person name="Nauluvula P."/>
            <person name="Lebot V."/>
            <person name="Ndunguru J."/>
            <person name="Mkamilo G."/>
            <person name="Bart R.S."/>
            <person name="Setter T.L."/>
            <person name="Gleadow R.M."/>
            <person name="Kulakow P."/>
            <person name="Ferguson M.E."/>
            <person name="Rounsley S."/>
            <person name="Rokhsar D.S."/>
        </authorList>
    </citation>
    <scope>NUCLEOTIDE SEQUENCE [LARGE SCALE GENOMIC DNA]</scope>
    <source>
        <strain evidence="6">cv. AM560-2</strain>
    </source>
</reference>
<evidence type="ECO:0000256" key="4">
    <source>
        <dbReference type="ARBA" id="ARBA00023242"/>
    </source>
</evidence>
<dbReference type="PANTHER" id="PTHR43952">
    <property type="entry name" value="MYB FAMILY TRANSCRIPTION FACTOR-RELATED"/>
    <property type="match status" value="1"/>
</dbReference>
<dbReference type="EMBL" id="CM004387">
    <property type="protein sequence ID" value="OAY61996.1"/>
    <property type="molecule type" value="Genomic_DNA"/>
</dbReference>
<dbReference type="FunFam" id="1.10.10.60:FF:000154">
    <property type="entry name" value="Transcription factor SRM1"/>
    <property type="match status" value="1"/>
</dbReference>
<dbReference type="OMA" id="ESGEMDH"/>
<name>A0A2C9WQV2_MANES</name>
<keyword evidence="2" id="KW-0805">Transcription regulation</keyword>
<sequence length="105" mass="12055">MDDFPKMLFGWSWEENKLFELALAAVDEENPDRWQVVASMLGGKKSAEDVQKHYAILLEDLQFIESGELDHTLVEEAQACVEVERTPSVCWTEEDQKLLAQLNIN</sequence>
<dbReference type="Proteomes" id="UP000091857">
    <property type="component" value="Chromosome 1"/>
</dbReference>
<dbReference type="SUPFAM" id="SSF46689">
    <property type="entry name" value="Homeodomain-like"/>
    <property type="match status" value="1"/>
</dbReference>
<dbReference type="InterPro" id="IPR044636">
    <property type="entry name" value="RADIALIS-like"/>
</dbReference>
<dbReference type="PANTHER" id="PTHR43952:SF45">
    <property type="entry name" value="PROTEIN RADIALIS-LIKE 4"/>
    <property type="match status" value="1"/>
</dbReference>
<comment type="subcellular location">
    <subcellularLocation>
        <location evidence="1">Nucleus</location>
    </subcellularLocation>
</comment>
<evidence type="ECO:0000256" key="1">
    <source>
        <dbReference type="ARBA" id="ARBA00004123"/>
    </source>
</evidence>
<dbReference type="Gramene" id="Manes.01G234000.8.v8.1">
    <property type="protein sequence ID" value="Manes.01G234000.8.v8.1.CDS"/>
    <property type="gene ID" value="Manes.01G234000.v8.1"/>
</dbReference>
<dbReference type="Gene3D" id="1.10.10.60">
    <property type="entry name" value="Homeodomain-like"/>
    <property type="match status" value="1"/>
</dbReference>
<dbReference type="GO" id="GO:0005634">
    <property type="term" value="C:nucleus"/>
    <property type="evidence" value="ECO:0007669"/>
    <property type="project" value="UniProtKB-SubCell"/>
</dbReference>
<keyword evidence="6" id="KW-1185">Reference proteome</keyword>
<comment type="caution">
    <text evidence="5">The sequence shown here is derived from an EMBL/GenBank/DDBJ whole genome shotgun (WGS) entry which is preliminary data.</text>
</comment>
<accession>A0A2C9WQV2</accession>
<keyword evidence="4" id="KW-0539">Nucleus</keyword>
<dbReference type="CDD" id="cd00167">
    <property type="entry name" value="SANT"/>
    <property type="match status" value="1"/>
</dbReference>
<dbReference type="AlphaFoldDB" id="A0A2C9WQV2"/>
<dbReference type="GO" id="GO:0003700">
    <property type="term" value="F:DNA-binding transcription factor activity"/>
    <property type="evidence" value="ECO:0007669"/>
    <property type="project" value="InterPro"/>
</dbReference>
<protein>
    <recommendedName>
        <fullName evidence="7">Myb-like domain-containing protein</fullName>
    </recommendedName>
</protein>
<evidence type="ECO:0000256" key="3">
    <source>
        <dbReference type="ARBA" id="ARBA00023163"/>
    </source>
</evidence>
<dbReference type="InterPro" id="IPR009057">
    <property type="entry name" value="Homeodomain-like_sf"/>
</dbReference>
<dbReference type="STRING" id="3983.A0A2C9WQV2"/>
<evidence type="ECO:0000313" key="6">
    <source>
        <dbReference type="Proteomes" id="UP000091857"/>
    </source>
</evidence>
<dbReference type="InterPro" id="IPR001005">
    <property type="entry name" value="SANT/Myb"/>
</dbReference>
<organism evidence="5 6">
    <name type="scientific">Manihot esculenta</name>
    <name type="common">Cassava</name>
    <name type="synonym">Jatropha manihot</name>
    <dbReference type="NCBI Taxonomy" id="3983"/>
    <lineage>
        <taxon>Eukaryota</taxon>
        <taxon>Viridiplantae</taxon>
        <taxon>Streptophyta</taxon>
        <taxon>Embryophyta</taxon>
        <taxon>Tracheophyta</taxon>
        <taxon>Spermatophyta</taxon>
        <taxon>Magnoliopsida</taxon>
        <taxon>eudicotyledons</taxon>
        <taxon>Gunneridae</taxon>
        <taxon>Pentapetalae</taxon>
        <taxon>rosids</taxon>
        <taxon>fabids</taxon>
        <taxon>Malpighiales</taxon>
        <taxon>Euphorbiaceae</taxon>
        <taxon>Crotonoideae</taxon>
        <taxon>Manihoteae</taxon>
        <taxon>Manihot</taxon>
    </lineage>
</organism>
<proteinExistence type="predicted"/>
<keyword evidence="3" id="KW-0804">Transcription</keyword>
<gene>
    <name evidence="5" type="ORF">MANES_01G234000v8</name>
</gene>
<evidence type="ECO:0000256" key="2">
    <source>
        <dbReference type="ARBA" id="ARBA00023015"/>
    </source>
</evidence>
<evidence type="ECO:0000313" key="5">
    <source>
        <dbReference type="EMBL" id="OAY61996.1"/>
    </source>
</evidence>
<evidence type="ECO:0008006" key="7">
    <source>
        <dbReference type="Google" id="ProtNLM"/>
    </source>
</evidence>